<dbReference type="Proteomes" id="UP000011615">
    <property type="component" value="Unassembled WGS sequence"/>
</dbReference>
<keyword evidence="2" id="KW-1185">Reference proteome</keyword>
<name>M0CRA5_9EURY</name>
<organism evidence="1 2">
    <name type="scientific">Natrinema limicola JCM 13563</name>
    <dbReference type="NCBI Taxonomy" id="1230457"/>
    <lineage>
        <taxon>Archaea</taxon>
        <taxon>Methanobacteriati</taxon>
        <taxon>Methanobacteriota</taxon>
        <taxon>Stenosarchaea group</taxon>
        <taxon>Halobacteria</taxon>
        <taxon>Halobacteriales</taxon>
        <taxon>Natrialbaceae</taxon>
        <taxon>Natrinema</taxon>
    </lineage>
</organism>
<dbReference type="PATRIC" id="fig|1230457.4.peg.386"/>
<dbReference type="AlphaFoldDB" id="M0CRA5"/>
<sequence>MTDDRDDYRTCDLCGERVPAAVYHEHLLKSCPGR</sequence>
<protein>
    <submittedName>
        <fullName evidence="1">Uncharacterized protein</fullName>
    </submittedName>
</protein>
<accession>M0CRA5</accession>
<evidence type="ECO:0000313" key="2">
    <source>
        <dbReference type="Proteomes" id="UP000011615"/>
    </source>
</evidence>
<dbReference type="EMBL" id="AOIT01000016">
    <property type="protein sequence ID" value="ELZ25168.1"/>
    <property type="molecule type" value="Genomic_DNA"/>
</dbReference>
<comment type="caution">
    <text evidence="1">The sequence shown here is derived from an EMBL/GenBank/DDBJ whole genome shotgun (WGS) entry which is preliminary data.</text>
</comment>
<evidence type="ECO:0000313" key="1">
    <source>
        <dbReference type="EMBL" id="ELZ25168.1"/>
    </source>
</evidence>
<proteinExistence type="predicted"/>
<reference evidence="1 2" key="1">
    <citation type="journal article" date="2014" name="PLoS Genet.">
        <title>Phylogenetically driven sequencing of extremely halophilic archaea reveals strategies for static and dynamic osmo-response.</title>
        <authorList>
            <person name="Becker E.A."/>
            <person name="Seitzer P.M."/>
            <person name="Tritt A."/>
            <person name="Larsen D."/>
            <person name="Krusor M."/>
            <person name="Yao A.I."/>
            <person name="Wu D."/>
            <person name="Madern D."/>
            <person name="Eisen J.A."/>
            <person name="Darling A.E."/>
            <person name="Facciotti M.T."/>
        </authorList>
    </citation>
    <scope>NUCLEOTIDE SEQUENCE [LARGE SCALE GENOMIC DNA]</scope>
    <source>
        <strain evidence="1 2">JCM 13563</strain>
    </source>
</reference>
<gene>
    <name evidence="1" type="ORF">C476_01972</name>
</gene>